<comment type="caution">
    <text evidence="1">The sequence shown here is derived from an EMBL/GenBank/DDBJ whole genome shotgun (WGS) entry which is preliminary data.</text>
</comment>
<sequence length="132" mass="15025">MTPQQLIASIYFGDRAIIGYSVDSWRREVVLSFDLLSRIRSSSGTWDHYHDEDIESGELVFLGVSEFSVAPLGVIPDDLILDVRLSMKDEGFEFVLETSTTRDADILPATVALLARDFYIRDPRQKDVQIRK</sequence>
<accession>A0AAW3ZR74</accession>
<evidence type="ECO:0000313" key="1">
    <source>
        <dbReference type="EMBL" id="MBD8527974.1"/>
    </source>
</evidence>
<evidence type="ECO:0000313" key="2">
    <source>
        <dbReference type="Proteomes" id="UP000613768"/>
    </source>
</evidence>
<reference evidence="1 2" key="1">
    <citation type="submission" date="2020-09" db="EMBL/GenBank/DDBJ databases">
        <title>Pseudoxanthomonas sp. CAU 1598 isolated from sand of Yaerae Beach.</title>
        <authorList>
            <person name="Kim W."/>
        </authorList>
    </citation>
    <scope>NUCLEOTIDE SEQUENCE [LARGE SCALE GENOMIC DNA]</scope>
    <source>
        <strain evidence="1 2">CAU 1598</strain>
    </source>
</reference>
<dbReference type="AlphaFoldDB" id="A0AAW3ZR74"/>
<gene>
    <name evidence="1" type="ORF">IFO71_19680</name>
</gene>
<dbReference type="Proteomes" id="UP000613768">
    <property type="component" value="Unassembled WGS sequence"/>
</dbReference>
<organism evidence="1 2">
    <name type="scientific">Pseudomarimonas arenosa</name>
    <dbReference type="NCBI Taxonomy" id="2774145"/>
    <lineage>
        <taxon>Bacteria</taxon>
        <taxon>Pseudomonadati</taxon>
        <taxon>Pseudomonadota</taxon>
        <taxon>Gammaproteobacteria</taxon>
        <taxon>Lysobacterales</taxon>
        <taxon>Lysobacteraceae</taxon>
        <taxon>Pseudomarimonas</taxon>
    </lineage>
</organism>
<keyword evidence="2" id="KW-1185">Reference proteome</keyword>
<dbReference type="EMBL" id="JACYTR010000075">
    <property type="protein sequence ID" value="MBD8527974.1"/>
    <property type="molecule type" value="Genomic_DNA"/>
</dbReference>
<dbReference type="Pfam" id="PF19772">
    <property type="entry name" value="DUF6258"/>
    <property type="match status" value="1"/>
</dbReference>
<proteinExistence type="predicted"/>
<protein>
    <submittedName>
        <fullName evidence="1">Uncharacterized protein</fullName>
    </submittedName>
</protein>
<dbReference type="RefSeq" id="WP_192031396.1">
    <property type="nucleotide sequence ID" value="NZ_JACYTR010000075.1"/>
</dbReference>
<dbReference type="InterPro" id="IPR046225">
    <property type="entry name" value="DUF6258"/>
</dbReference>
<name>A0AAW3ZR74_9GAMM</name>